<dbReference type="SUPFAM" id="SSF50249">
    <property type="entry name" value="Nucleic acid-binding proteins"/>
    <property type="match status" value="1"/>
</dbReference>
<evidence type="ECO:0000256" key="2">
    <source>
        <dbReference type="ARBA" id="ARBA00022730"/>
    </source>
</evidence>
<proteinExistence type="inferred from homology"/>
<evidence type="ECO:0000256" key="6">
    <source>
        <dbReference type="SAM" id="MobiDB-lite"/>
    </source>
</evidence>
<keyword evidence="5" id="KW-0687">Ribonucleoprotein</keyword>
<dbReference type="InterPro" id="IPR000266">
    <property type="entry name" value="Ribosomal_uS17"/>
</dbReference>
<reference evidence="7" key="1">
    <citation type="submission" date="2020-05" db="EMBL/GenBank/DDBJ databases">
        <authorList>
            <person name="Chiriac C."/>
            <person name="Salcher M."/>
            <person name="Ghai R."/>
            <person name="Kavagutti S V."/>
        </authorList>
    </citation>
    <scope>NUCLEOTIDE SEQUENCE</scope>
</reference>
<keyword evidence="4" id="KW-0689">Ribosomal protein</keyword>
<comment type="similarity">
    <text evidence="1">Belongs to the universal ribosomal protein uS17 family.</text>
</comment>
<dbReference type="HAMAP" id="MF_01345_B">
    <property type="entry name" value="Ribosomal_uS17_B"/>
    <property type="match status" value="1"/>
</dbReference>
<evidence type="ECO:0000256" key="4">
    <source>
        <dbReference type="ARBA" id="ARBA00022980"/>
    </source>
</evidence>
<dbReference type="NCBIfam" id="TIGR03635">
    <property type="entry name" value="uS17_bact"/>
    <property type="match status" value="1"/>
</dbReference>
<evidence type="ECO:0000256" key="5">
    <source>
        <dbReference type="ARBA" id="ARBA00023274"/>
    </source>
</evidence>
<dbReference type="InterPro" id="IPR012340">
    <property type="entry name" value="NA-bd_OB-fold"/>
</dbReference>
<feature type="region of interest" description="Disordered" evidence="6">
    <location>
        <begin position="1"/>
        <end position="155"/>
    </location>
</feature>
<dbReference type="Gene3D" id="2.40.50.140">
    <property type="entry name" value="Nucleic acid-binding proteins"/>
    <property type="match status" value="1"/>
</dbReference>
<dbReference type="NCBIfam" id="NF004123">
    <property type="entry name" value="PRK05610.1"/>
    <property type="match status" value="1"/>
</dbReference>
<dbReference type="EMBL" id="CAFBMX010000004">
    <property type="protein sequence ID" value="CAB4928263.1"/>
    <property type="molecule type" value="Genomic_DNA"/>
</dbReference>
<protein>
    <submittedName>
        <fullName evidence="7">Unannotated protein</fullName>
    </submittedName>
</protein>
<accession>A0A6J7IAX3</accession>
<dbReference type="CDD" id="cd00364">
    <property type="entry name" value="Ribosomal_uS17"/>
    <property type="match status" value="1"/>
</dbReference>
<dbReference type="GO" id="GO:0019843">
    <property type="term" value="F:rRNA binding"/>
    <property type="evidence" value="ECO:0007669"/>
    <property type="project" value="UniProtKB-KW"/>
</dbReference>
<keyword evidence="2" id="KW-0699">rRNA-binding</keyword>
<dbReference type="InterPro" id="IPR019984">
    <property type="entry name" value="Ribosomal_uS17_bact/chlr"/>
</dbReference>
<dbReference type="PANTHER" id="PTHR10744:SF1">
    <property type="entry name" value="SMALL RIBOSOMAL SUBUNIT PROTEIN US17M"/>
    <property type="match status" value="1"/>
</dbReference>
<feature type="compositionally biased region" description="Acidic residues" evidence="6">
    <location>
        <begin position="32"/>
        <end position="73"/>
    </location>
</feature>
<evidence type="ECO:0000256" key="1">
    <source>
        <dbReference type="ARBA" id="ARBA00010254"/>
    </source>
</evidence>
<dbReference type="AlphaFoldDB" id="A0A6J7IAX3"/>
<evidence type="ECO:0000313" key="7">
    <source>
        <dbReference type="EMBL" id="CAB4928263.1"/>
    </source>
</evidence>
<feature type="compositionally biased region" description="Basic and acidic residues" evidence="6">
    <location>
        <begin position="89"/>
        <end position="110"/>
    </location>
</feature>
<organism evidence="7">
    <name type="scientific">freshwater metagenome</name>
    <dbReference type="NCBI Taxonomy" id="449393"/>
    <lineage>
        <taxon>unclassified sequences</taxon>
        <taxon>metagenomes</taxon>
        <taxon>ecological metagenomes</taxon>
    </lineage>
</organism>
<gene>
    <name evidence="7" type="ORF">UFOPK3674_00992</name>
</gene>
<dbReference type="GO" id="GO:0003735">
    <property type="term" value="F:structural constituent of ribosome"/>
    <property type="evidence" value="ECO:0007669"/>
    <property type="project" value="InterPro"/>
</dbReference>
<dbReference type="PRINTS" id="PR00973">
    <property type="entry name" value="RIBOSOMALS17"/>
</dbReference>
<sequence>MSDETTDNQDPIEEAPVQEAPVEEAPVAEAEAPAEEPQPEEPQAEEAPETEAAADDAEAQASDEPEAEPAEPEEQLHPKEARRRSRSVHSGEARTTRTPEERQQEREAARRAAATARSRRRGQEREKAKAAGPKEGTPRAEHEPGSPQVRQGIVVSAKADKTLTVRVDYAKRHPRYQKIVRTSKTLHAHDERNDAQAGDTVRIIECRPMSRLKRWRLVEILERAK</sequence>
<evidence type="ECO:0000256" key="3">
    <source>
        <dbReference type="ARBA" id="ARBA00022884"/>
    </source>
</evidence>
<keyword evidence="3" id="KW-0694">RNA-binding</keyword>
<dbReference type="GO" id="GO:0022627">
    <property type="term" value="C:cytosolic small ribosomal subunit"/>
    <property type="evidence" value="ECO:0007669"/>
    <property type="project" value="TreeGrafter"/>
</dbReference>
<dbReference type="GO" id="GO:0006412">
    <property type="term" value="P:translation"/>
    <property type="evidence" value="ECO:0007669"/>
    <property type="project" value="InterPro"/>
</dbReference>
<feature type="compositionally biased region" description="Low complexity" evidence="6">
    <location>
        <begin position="14"/>
        <end position="31"/>
    </location>
</feature>
<dbReference type="Pfam" id="PF00366">
    <property type="entry name" value="Ribosomal_S17"/>
    <property type="match status" value="1"/>
</dbReference>
<feature type="compositionally biased region" description="Acidic residues" evidence="6">
    <location>
        <begin position="1"/>
        <end position="13"/>
    </location>
</feature>
<dbReference type="PANTHER" id="PTHR10744">
    <property type="entry name" value="40S RIBOSOMAL PROTEIN S11 FAMILY MEMBER"/>
    <property type="match status" value="1"/>
</dbReference>
<name>A0A6J7IAX3_9ZZZZ</name>